<dbReference type="Proteomes" id="UP000192050">
    <property type="component" value="Chromosome"/>
</dbReference>
<accession>A0A1V0N328</accession>
<dbReference type="KEGG" id="fai:FAD_0588"/>
<evidence type="ECO:0000313" key="1">
    <source>
        <dbReference type="EMBL" id="ARD84499.1"/>
    </source>
</evidence>
<sequence>MNIKEFQKICILKQIIAFMNYTNAGLWNCHLFMLKLQLHNSSTQGYKDSLKSGLTVAIGEINKVTIEIIWKFKIGHIQGIKM</sequence>
<organism evidence="1 2">
    <name type="scientific">Ferroplasma acidiphilum</name>
    <dbReference type="NCBI Taxonomy" id="74969"/>
    <lineage>
        <taxon>Archaea</taxon>
        <taxon>Methanobacteriati</taxon>
        <taxon>Thermoplasmatota</taxon>
        <taxon>Thermoplasmata</taxon>
        <taxon>Thermoplasmatales</taxon>
        <taxon>Ferroplasmaceae</taxon>
        <taxon>Ferroplasma</taxon>
    </lineage>
</organism>
<name>A0A1V0N328_9ARCH</name>
<dbReference type="AlphaFoldDB" id="A0A1V0N328"/>
<dbReference type="STRING" id="74969.FAD_0588"/>
<proteinExistence type="predicted"/>
<keyword evidence="2" id="KW-1185">Reference proteome</keyword>
<dbReference type="EMBL" id="CP015363">
    <property type="protein sequence ID" value="ARD84499.1"/>
    <property type="molecule type" value="Genomic_DNA"/>
</dbReference>
<reference evidence="1 2" key="1">
    <citation type="submission" date="2011-10" db="EMBL/GenBank/DDBJ databases">
        <title>Metabolic and evolutionary patterns in the extreme acidophile Ferroplasma acidiphilum.</title>
        <authorList>
            <person name="Golyshina O.V."/>
            <person name="Kozyavkin S.A."/>
            <person name="Tatusov R.L."/>
            <person name="Slesarev A.I."/>
            <person name="Golyshin P.N."/>
        </authorList>
    </citation>
    <scope>NUCLEOTIDE SEQUENCE [LARGE SCALE GENOMIC DNA]</scope>
    <source>
        <strain evidence="2">Y</strain>
    </source>
</reference>
<gene>
    <name evidence="1" type="ORF">FAD_0588</name>
</gene>
<protein>
    <submittedName>
        <fullName evidence="1">Uncharacterized protein</fullName>
    </submittedName>
</protein>
<evidence type="ECO:0000313" key="2">
    <source>
        <dbReference type="Proteomes" id="UP000192050"/>
    </source>
</evidence>